<evidence type="ECO:0000313" key="8">
    <source>
        <dbReference type="EMBL" id="KGJ92012.1"/>
    </source>
</evidence>
<dbReference type="InterPro" id="IPR014284">
    <property type="entry name" value="RNA_pol_sigma-70_dom"/>
</dbReference>
<proteinExistence type="inferred from homology"/>
<dbReference type="AlphaFoldDB" id="A0A099KQ34"/>
<dbReference type="Pfam" id="PF08281">
    <property type="entry name" value="Sigma70_r4_2"/>
    <property type="match status" value="1"/>
</dbReference>
<dbReference type="Gene3D" id="1.10.10.10">
    <property type="entry name" value="Winged helix-like DNA-binding domain superfamily/Winged helix DNA-binding domain"/>
    <property type="match status" value="1"/>
</dbReference>
<dbReference type="InterPro" id="IPR013324">
    <property type="entry name" value="RNA_pol_sigma_r3/r4-like"/>
</dbReference>
<dbReference type="EMBL" id="JQED01000024">
    <property type="protein sequence ID" value="KGJ92012.1"/>
    <property type="molecule type" value="Genomic_DNA"/>
</dbReference>
<evidence type="ECO:0000259" key="7">
    <source>
        <dbReference type="Pfam" id="PF08281"/>
    </source>
</evidence>
<comment type="similarity">
    <text evidence="1">Belongs to the sigma-70 factor family. ECF subfamily.</text>
</comment>
<dbReference type="PANTHER" id="PTHR43133:SF8">
    <property type="entry name" value="RNA POLYMERASE SIGMA FACTOR HI_1459-RELATED"/>
    <property type="match status" value="1"/>
</dbReference>
<dbReference type="InterPro" id="IPR039425">
    <property type="entry name" value="RNA_pol_sigma-70-like"/>
</dbReference>
<sequence>MSERLDICPTPCVLSMQVKSIEQTWMARNSTLTTLFLSTKRNIGRLIRHIVKTDDIDDIVQETFIKTYEADLKQEIKYVRSYMLKTAKNLALNHVARWDNKYNDSLEDFAQPPVQLTSRKIEDDYESKEQFLFFCRATDQLSGSVRKCFILKKVYGLSQKEIASYLDLSESTVEKHIAKGLLKSTKYIKRMNLDHGDVSVNKNIASK</sequence>
<evidence type="ECO:0000256" key="3">
    <source>
        <dbReference type="ARBA" id="ARBA00023082"/>
    </source>
</evidence>
<dbReference type="Proteomes" id="UP000029843">
    <property type="component" value="Unassembled WGS sequence"/>
</dbReference>
<gene>
    <name evidence="8" type="ORF">ND2E_3120</name>
</gene>
<feature type="domain" description="RNA polymerase sigma-70 region 2" evidence="6">
    <location>
        <begin position="40"/>
        <end position="97"/>
    </location>
</feature>
<evidence type="ECO:0000256" key="2">
    <source>
        <dbReference type="ARBA" id="ARBA00023015"/>
    </source>
</evidence>
<evidence type="ECO:0000256" key="4">
    <source>
        <dbReference type="ARBA" id="ARBA00023125"/>
    </source>
</evidence>
<organism evidence="8 9">
    <name type="scientific">Colwellia psychrerythraea</name>
    <name type="common">Vibrio psychroerythus</name>
    <dbReference type="NCBI Taxonomy" id="28229"/>
    <lineage>
        <taxon>Bacteria</taxon>
        <taxon>Pseudomonadati</taxon>
        <taxon>Pseudomonadota</taxon>
        <taxon>Gammaproteobacteria</taxon>
        <taxon>Alteromonadales</taxon>
        <taxon>Colwelliaceae</taxon>
        <taxon>Colwellia</taxon>
    </lineage>
</organism>
<name>A0A099KQ34_COLPS</name>
<dbReference type="NCBIfam" id="TIGR02937">
    <property type="entry name" value="sigma70-ECF"/>
    <property type="match status" value="1"/>
</dbReference>
<dbReference type="GO" id="GO:0006352">
    <property type="term" value="P:DNA-templated transcription initiation"/>
    <property type="evidence" value="ECO:0007669"/>
    <property type="project" value="InterPro"/>
</dbReference>
<dbReference type="PATRIC" id="fig|28229.4.peg.2166"/>
<dbReference type="InterPro" id="IPR007627">
    <property type="entry name" value="RNA_pol_sigma70_r2"/>
</dbReference>
<comment type="caution">
    <text evidence="8">The sequence shown here is derived from an EMBL/GenBank/DDBJ whole genome shotgun (WGS) entry which is preliminary data.</text>
</comment>
<keyword evidence="5" id="KW-0804">Transcription</keyword>
<dbReference type="SUPFAM" id="SSF88946">
    <property type="entry name" value="Sigma2 domain of RNA polymerase sigma factors"/>
    <property type="match status" value="1"/>
</dbReference>
<evidence type="ECO:0000256" key="1">
    <source>
        <dbReference type="ARBA" id="ARBA00010641"/>
    </source>
</evidence>
<reference evidence="8 9" key="1">
    <citation type="submission" date="2014-08" db="EMBL/GenBank/DDBJ databases">
        <title>Genomic and Phenotypic Diversity of Colwellia psychrerythraea strains from Disparate Marine Basins.</title>
        <authorList>
            <person name="Techtmann S.M."/>
            <person name="Stelling S.C."/>
            <person name="Utturkar S.M."/>
            <person name="Alshibli N."/>
            <person name="Harris A."/>
            <person name="Brown S.D."/>
            <person name="Hazen T.C."/>
        </authorList>
    </citation>
    <scope>NUCLEOTIDE SEQUENCE [LARGE SCALE GENOMIC DNA]</scope>
    <source>
        <strain evidence="8 9">ND2E</strain>
    </source>
</reference>
<keyword evidence="4" id="KW-0238">DNA-binding</keyword>
<dbReference type="SUPFAM" id="SSF88659">
    <property type="entry name" value="Sigma3 and sigma4 domains of RNA polymerase sigma factors"/>
    <property type="match status" value="1"/>
</dbReference>
<dbReference type="CDD" id="cd06171">
    <property type="entry name" value="Sigma70_r4"/>
    <property type="match status" value="1"/>
</dbReference>
<dbReference type="GO" id="GO:0016987">
    <property type="term" value="F:sigma factor activity"/>
    <property type="evidence" value="ECO:0007669"/>
    <property type="project" value="UniProtKB-KW"/>
</dbReference>
<evidence type="ECO:0000256" key="5">
    <source>
        <dbReference type="ARBA" id="ARBA00023163"/>
    </source>
</evidence>
<dbReference type="Gene3D" id="1.10.1740.10">
    <property type="match status" value="1"/>
</dbReference>
<protein>
    <submittedName>
        <fullName evidence="8">RNA polymerase, sigma-24 subunit, RpoE, ECF subfamily</fullName>
    </submittedName>
</protein>
<dbReference type="GO" id="GO:0003677">
    <property type="term" value="F:DNA binding"/>
    <property type="evidence" value="ECO:0007669"/>
    <property type="project" value="UniProtKB-KW"/>
</dbReference>
<feature type="domain" description="RNA polymerase sigma factor 70 region 4 type 2" evidence="7">
    <location>
        <begin position="137"/>
        <end position="183"/>
    </location>
</feature>
<evidence type="ECO:0000259" key="6">
    <source>
        <dbReference type="Pfam" id="PF04542"/>
    </source>
</evidence>
<keyword evidence="2" id="KW-0805">Transcription regulation</keyword>
<dbReference type="PANTHER" id="PTHR43133">
    <property type="entry name" value="RNA POLYMERASE ECF-TYPE SIGMA FACTO"/>
    <property type="match status" value="1"/>
</dbReference>
<evidence type="ECO:0000313" key="9">
    <source>
        <dbReference type="Proteomes" id="UP000029843"/>
    </source>
</evidence>
<dbReference type="Pfam" id="PF04542">
    <property type="entry name" value="Sigma70_r2"/>
    <property type="match status" value="1"/>
</dbReference>
<dbReference type="InterPro" id="IPR013249">
    <property type="entry name" value="RNA_pol_sigma70_r4_t2"/>
</dbReference>
<dbReference type="InterPro" id="IPR013325">
    <property type="entry name" value="RNA_pol_sigma_r2"/>
</dbReference>
<dbReference type="InterPro" id="IPR036388">
    <property type="entry name" value="WH-like_DNA-bd_sf"/>
</dbReference>
<accession>A0A099KQ34</accession>
<keyword evidence="3" id="KW-0731">Sigma factor</keyword>